<keyword evidence="3" id="KW-1185">Reference proteome</keyword>
<organism evidence="2 3">
    <name type="scientific">Achromobacter kerstersii</name>
    <dbReference type="NCBI Taxonomy" id="1353890"/>
    <lineage>
        <taxon>Bacteria</taxon>
        <taxon>Pseudomonadati</taxon>
        <taxon>Pseudomonadota</taxon>
        <taxon>Betaproteobacteria</taxon>
        <taxon>Burkholderiales</taxon>
        <taxon>Alcaligenaceae</taxon>
        <taxon>Achromobacter</taxon>
    </lineage>
</organism>
<dbReference type="Proteomes" id="UP000494269">
    <property type="component" value="Unassembled WGS sequence"/>
</dbReference>
<feature type="transmembrane region" description="Helical" evidence="1">
    <location>
        <begin position="125"/>
        <end position="149"/>
    </location>
</feature>
<evidence type="ECO:0000256" key="1">
    <source>
        <dbReference type="SAM" id="Phobius"/>
    </source>
</evidence>
<keyword evidence="1" id="KW-0812">Transmembrane</keyword>
<keyword evidence="1" id="KW-0472">Membrane</keyword>
<dbReference type="AlphaFoldDB" id="A0A6S7A1N2"/>
<dbReference type="RefSeq" id="WP_245636314.1">
    <property type="nucleotide sequence ID" value="NZ_CADIJQ010000004.1"/>
</dbReference>
<keyword evidence="1" id="KW-1133">Transmembrane helix</keyword>
<evidence type="ECO:0000313" key="2">
    <source>
        <dbReference type="EMBL" id="CAB3708584.1"/>
    </source>
</evidence>
<sequence>MRASADIIEGPIDKLRVAVPAIRGNVHLRVNGVPVFGVIQEAPVVHTLRRVHETGRPAFVGVIQDEHGKRHFSWLITPQGPGVPPRYYRDEWRRGGRQIGIGALVTAVALASAWLLGVSSFPRTLLMTLALAVALVALLLSGLTAYGLWSALRHRRAILQSEAQYRQCAQTYSPGSHVR</sequence>
<name>A0A6S7A1N2_9BURK</name>
<reference evidence="2 3" key="1">
    <citation type="submission" date="2020-04" db="EMBL/GenBank/DDBJ databases">
        <authorList>
            <person name="De Canck E."/>
        </authorList>
    </citation>
    <scope>NUCLEOTIDE SEQUENCE [LARGE SCALE GENOMIC DNA]</scope>
    <source>
        <strain evidence="2 3">LMG 3441</strain>
    </source>
</reference>
<proteinExistence type="predicted"/>
<protein>
    <submittedName>
        <fullName evidence="2">Uncharacterized protein</fullName>
    </submittedName>
</protein>
<dbReference type="EMBL" id="CADIJQ010000004">
    <property type="protein sequence ID" value="CAB3708584.1"/>
    <property type="molecule type" value="Genomic_DNA"/>
</dbReference>
<accession>A0A6S7A1N2</accession>
<gene>
    <name evidence="2" type="ORF">LMG3441_02981</name>
</gene>
<feature type="transmembrane region" description="Helical" evidence="1">
    <location>
        <begin position="99"/>
        <end position="119"/>
    </location>
</feature>
<evidence type="ECO:0000313" key="3">
    <source>
        <dbReference type="Proteomes" id="UP000494269"/>
    </source>
</evidence>